<reference evidence="1" key="1">
    <citation type="submission" date="2021-06" db="EMBL/GenBank/DDBJ databases">
        <authorList>
            <person name="Kallberg Y."/>
            <person name="Tangrot J."/>
            <person name="Rosling A."/>
        </authorList>
    </citation>
    <scope>NUCLEOTIDE SEQUENCE</scope>
    <source>
        <strain evidence="1">CL356</strain>
    </source>
</reference>
<feature type="non-terminal residue" evidence="1">
    <location>
        <position position="1"/>
    </location>
</feature>
<dbReference type="Proteomes" id="UP000789525">
    <property type="component" value="Unassembled WGS sequence"/>
</dbReference>
<evidence type="ECO:0000313" key="2">
    <source>
        <dbReference type="Proteomes" id="UP000789525"/>
    </source>
</evidence>
<protein>
    <submittedName>
        <fullName evidence="1">15523_t:CDS:1</fullName>
    </submittedName>
</protein>
<organism evidence="1 2">
    <name type="scientific">Acaulospora colombiana</name>
    <dbReference type="NCBI Taxonomy" id="27376"/>
    <lineage>
        <taxon>Eukaryota</taxon>
        <taxon>Fungi</taxon>
        <taxon>Fungi incertae sedis</taxon>
        <taxon>Mucoromycota</taxon>
        <taxon>Glomeromycotina</taxon>
        <taxon>Glomeromycetes</taxon>
        <taxon>Diversisporales</taxon>
        <taxon>Acaulosporaceae</taxon>
        <taxon>Acaulospora</taxon>
    </lineage>
</organism>
<gene>
    <name evidence="1" type="ORF">ACOLOM_LOCUS14463</name>
</gene>
<keyword evidence="2" id="KW-1185">Reference proteome</keyword>
<sequence>PLAGLAALLGHVPPKPSFTSGLRPCGSSRDSRHLQRWSRERICTASYCNVTQR</sequence>
<dbReference type="EMBL" id="CAJVPT010074374">
    <property type="protein sequence ID" value="CAG8784105.1"/>
    <property type="molecule type" value="Genomic_DNA"/>
</dbReference>
<accession>A0ACA9RBH8</accession>
<comment type="caution">
    <text evidence="1">The sequence shown here is derived from an EMBL/GenBank/DDBJ whole genome shotgun (WGS) entry which is preliminary data.</text>
</comment>
<name>A0ACA9RBH8_9GLOM</name>
<feature type="non-terminal residue" evidence="1">
    <location>
        <position position="53"/>
    </location>
</feature>
<evidence type="ECO:0000313" key="1">
    <source>
        <dbReference type="EMBL" id="CAG8784105.1"/>
    </source>
</evidence>
<proteinExistence type="predicted"/>